<protein>
    <recommendedName>
        <fullName evidence="6">S-protein homolog</fullName>
    </recommendedName>
</protein>
<evidence type="ECO:0000256" key="1">
    <source>
        <dbReference type="ARBA" id="ARBA00004613"/>
    </source>
</evidence>
<reference evidence="7 8" key="1">
    <citation type="submission" date="2019-09" db="EMBL/GenBank/DDBJ databases">
        <authorList>
            <person name="Ou C."/>
        </authorList>
    </citation>
    <scope>NUCLEOTIDE SEQUENCE [LARGE SCALE GENOMIC DNA]</scope>
    <source>
        <strain evidence="7">S2</strain>
        <tissue evidence="7">Leaf</tissue>
    </source>
</reference>
<keyword evidence="3 6" id="KW-0713">Self-incompatibility</keyword>
<organism evidence="7 8">
    <name type="scientific">Pyrus ussuriensis x Pyrus communis</name>
    <dbReference type="NCBI Taxonomy" id="2448454"/>
    <lineage>
        <taxon>Eukaryota</taxon>
        <taxon>Viridiplantae</taxon>
        <taxon>Streptophyta</taxon>
        <taxon>Embryophyta</taxon>
        <taxon>Tracheophyta</taxon>
        <taxon>Spermatophyta</taxon>
        <taxon>Magnoliopsida</taxon>
        <taxon>eudicotyledons</taxon>
        <taxon>Gunneridae</taxon>
        <taxon>Pentapetalae</taxon>
        <taxon>rosids</taxon>
        <taxon>fabids</taxon>
        <taxon>Rosales</taxon>
        <taxon>Rosaceae</taxon>
        <taxon>Amygdaloideae</taxon>
        <taxon>Maleae</taxon>
        <taxon>Pyrus</taxon>
    </lineage>
</organism>
<dbReference type="OrthoDB" id="1900999at2759"/>
<dbReference type="EMBL" id="SMOL01000160">
    <property type="protein sequence ID" value="KAB2625774.1"/>
    <property type="molecule type" value="Genomic_DNA"/>
</dbReference>
<dbReference type="GO" id="GO:0005576">
    <property type="term" value="C:extracellular region"/>
    <property type="evidence" value="ECO:0007669"/>
    <property type="project" value="UniProtKB-SubCell"/>
</dbReference>
<keyword evidence="8" id="KW-1185">Reference proteome</keyword>
<feature type="chain" id="PRO_5025076676" description="S-protein homolog" evidence="6">
    <location>
        <begin position="26"/>
        <end position="141"/>
    </location>
</feature>
<evidence type="ECO:0000256" key="5">
    <source>
        <dbReference type="ARBA" id="ARBA00022729"/>
    </source>
</evidence>
<evidence type="ECO:0000313" key="7">
    <source>
        <dbReference type="EMBL" id="KAB2625774.1"/>
    </source>
</evidence>
<dbReference type="PANTHER" id="PTHR31232:SF149">
    <property type="entry name" value="S-PROTEIN HOMOLOG"/>
    <property type="match status" value="1"/>
</dbReference>
<comment type="caution">
    <text evidence="7">The sequence shown here is derived from an EMBL/GenBank/DDBJ whole genome shotgun (WGS) entry which is preliminary data.</text>
</comment>
<sequence>MVSFIGNGMLLMLLLLLATTTYTWGISKRHVRITNELGGDLTLTVHCKSKDDDIGVKVLPPHASFEFSFRPLYVFKTQFYCRNTEFFCSFRWPGLDGIRWADIYNYYRDDYCCSQCQWVVYKGGPCMYNFQTQLFDKCFNF</sequence>
<evidence type="ECO:0000256" key="2">
    <source>
        <dbReference type="ARBA" id="ARBA00005581"/>
    </source>
</evidence>
<dbReference type="Proteomes" id="UP000327157">
    <property type="component" value="Chromosome 16"/>
</dbReference>
<comment type="similarity">
    <text evidence="2 6">Belongs to the plant self-incompatibility (S1) protein family.</text>
</comment>
<keyword evidence="4 6" id="KW-0964">Secreted</keyword>
<dbReference type="PANTHER" id="PTHR31232">
    <property type="match status" value="1"/>
</dbReference>
<feature type="signal peptide" evidence="6">
    <location>
        <begin position="1"/>
        <end position="25"/>
    </location>
</feature>
<dbReference type="InterPro" id="IPR010264">
    <property type="entry name" value="Self-incomp_S1"/>
</dbReference>
<evidence type="ECO:0000256" key="6">
    <source>
        <dbReference type="RuleBase" id="RU367044"/>
    </source>
</evidence>
<dbReference type="GO" id="GO:0060320">
    <property type="term" value="P:rejection of self pollen"/>
    <property type="evidence" value="ECO:0007669"/>
    <property type="project" value="UniProtKB-KW"/>
</dbReference>
<comment type="subcellular location">
    <subcellularLocation>
        <location evidence="1 6">Secreted</location>
    </subcellularLocation>
</comment>
<proteinExistence type="inferred from homology"/>
<name>A0A5N5HQY6_9ROSA</name>
<evidence type="ECO:0000256" key="4">
    <source>
        <dbReference type="ARBA" id="ARBA00022525"/>
    </source>
</evidence>
<accession>A0A5N5HQY6</accession>
<dbReference type="Pfam" id="PF05938">
    <property type="entry name" value="Self-incomp_S1"/>
    <property type="match status" value="1"/>
</dbReference>
<reference evidence="8" key="2">
    <citation type="submission" date="2019-10" db="EMBL/GenBank/DDBJ databases">
        <title>A de novo genome assembly of a pear dwarfing rootstock.</title>
        <authorList>
            <person name="Wang F."/>
            <person name="Wang J."/>
            <person name="Li S."/>
            <person name="Zhang Y."/>
            <person name="Fang M."/>
            <person name="Ma L."/>
            <person name="Zhao Y."/>
            <person name="Jiang S."/>
        </authorList>
    </citation>
    <scope>NUCLEOTIDE SEQUENCE [LARGE SCALE GENOMIC DNA]</scope>
</reference>
<dbReference type="AlphaFoldDB" id="A0A5N5HQY6"/>
<keyword evidence="5 6" id="KW-0732">Signal</keyword>
<gene>
    <name evidence="7" type="ORF">D8674_017434</name>
</gene>
<evidence type="ECO:0000313" key="8">
    <source>
        <dbReference type="Proteomes" id="UP000327157"/>
    </source>
</evidence>
<reference evidence="7 8" key="3">
    <citation type="submission" date="2019-11" db="EMBL/GenBank/DDBJ databases">
        <title>A de novo genome assembly of a pear dwarfing rootstock.</title>
        <authorList>
            <person name="Wang F."/>
            <person name="Wang J."/>
            <person name="Li S."/>
            <person name="Zhang Y."/>
            <person name="Fang M."/>
            <person name="Ma L."/>
            <person name="Zhao Y."/>
            <person name="Jiang S."/>
        </authorList>
    </citation>
    <scope>NUCLEOTIDE SEQUENCE [LARGE SCALE GENOMIC DNA]</scope>
    <source>
        <strain evidence="7">S2</strain>
        <tissue evidence="7">Leaf</tissue>
    </source>
</reference>
<evidence type="ECO:0000256" key="3">
    <source>
        <dbReference type="ARBA" id="ARBA00022471"/>
    </source>
</evidence>